<dbReference type="EMBL" id="MU866215">
    <property type="protein sequence ID" value="KAK4175903.1"/>
    <property type="molecule type" value="Genomic_DNA"/>
</dbReference>
<evidence type="ECO:0000313" key="1">
    <source>
        <dbReference type="EMBL" id="KAK4175903.1"/>
    </source>
</evidence>
<dbReference type="AlphaFoldDB" id="A0AAN6W6J2"/>
<dbReference type="Proteomes" id="UP001302321">
    <property type="component" value="Unassembled WGS sequence"/>
</dbReference>
<protein>
    <submittedName>
        <fullName evidence="1">Uncharacterized protein</fullName>
    </submittedName>
</protein>
<evidence type="ECO:0000313" key="2">
    <source>
        <dbReference type="Proteomes" id="UP001302321"/>
    </source>
</evidence>
<keyword evidence="2" id="KW-1185">Reference proteome</keyword>
<reference evidence="1" key="2">
    <citation type="submission" date="2023-05" db="EMBL/GenBank/DDBJ databases">
        <authorList>
            <consortium name="Lawrence Berkeley National Laboratory"/>
            <person name="Steindorff A."/>
            <person name="Hensen N."/>
            <person name="Bonometti L."/>
            <person name="Westerberg I."/>
            <person name="Brannstrom I.O."/>
            <person name="Guillou S."/>
            <person name="Cros-Aarteil S."/>
            <person name="Calhoun S."/>
            <person name="Haridas S."/>
            <person name="Kuo A."/>
            <person name="Mondo S."/>
            <person name="Pangilinan J."/>
            <person name="Riley R."/>
            <person name="Labutti K."/>
            <person name="Andreopoulos B."/>
            <person name="Lipzen A."/>
            <person name="Chen C."/>
            <person name="Yanf M."/>
            <person name="Daum C."/>
            <person name="Ng V."/>
            <person name="Clum A."/>
            <person name="Ohm R."/>
            <person name="Martin F."/>
            <person name="Silar P."/>
            <person name="Natvig D."/>
            <person name="Lalanne C."/>
            <person name="Gautier V."/>
            <person name="Ament-Velasquez S.L."/>
            <person name="Kruys A."/>
            <person name="Hutchinson M.I."/>
            <person name="Powell A.J."/>
            <person name="Barry K."/>
            <person name="Miller A.N."/>
            <person name="Grigoriev I.V."/>
            <person name="Debuchy R."/>
            <person name="Gladieux P."/>
            <person name="Thoren M.H."/>
            <person name="Johannesson H."/>
        </authorList>
    </citation>
    <scope>NUCLEOTIDE SEQUENCE</scope>
    <source>
        <strain evidence="1">CBS 892.96</strain>
    </source>
</reference>
<gene>
    <name evidence="1" type="ORF">QBC36DRAFT_291001</name>
</gene>
<comment type="caution">
    <text evidence="1">The sequence shown here is derived from an EMBL/GenBank/DDBJ whole genome shotgun (WGS) entry which is preliminary data.</text>
</comment>
<proteinExistence type="predicted"/>
<name>A0AAN6W6J2_9PEZI</name>
<organism evidence="1 2">
    <name type="scientific">Triangularia setosa</name>
    <dbReference type="NCBI Taxonomy" id="2587417"/>
    <lineage>
        <taxon>Eukaryota</taxon>
        <taxon>Fungi</taxon>
        <taxon>Dikarya</taxon>
        <taxon>Ascomycota</taxon>
        <taxon>Pezizomycotina</taxon>
        <taxon>Sordariomycetes</taxon>
        <taxon>Sordariomycetidae</taxon>
        <taxon>Sordariales</taxon>
        <taxon>Podosporaceae</taxon>
        <taxon>Triangularia</taxon>
    </lineage>
</organism>
<reference evidence="1" key="1">
    <citation type="journal article" date="2023" name="Mol. Phylogenet. Evol.">
        <title>Genome-scale phylogeny and comparative genomics of the fungal order Sordariales.</title>
        <authorList>
            <person name="Hensen N."/>
            <person name="Bonometti L."/>
            <person name="Westerberg I."/>
            <person name="Brannstrom I.O."/>
            <person name="Guillou S."/>
            <person name="Cros-Aarteil S."/>
            <person name="Calhoun S."/>
            <person name="Haridas S."/>
            <person name="Kuo A."/>
            <person name="Mondo S."/>
            <person name="Pangilinan J."/>
            <person name="Riley R."/>
            <person name="LaButti K."/>
            <person name="Andreopoulos B."/>
            <person name="Lipzen A."/>
            <person name="Chen C."/>
            <person name="Yan M."/>
            <person name="Daum C."/>
            <person name="Ng V."/>
            <person name="Clum A."/>
            <person name="Steindorff A."/>
            <person name="Ohm R.A."/>
            <person name="Martin F."/>
            <person name="Silar P."/>
            <person name="Natvig D.O."/>
            <person name="Lalanne C."/>
            <person name="Gautier V."/>
            <person name="Ament-Velasquez S.L."/>
            <person name="Kruys A."/>
            <person name="Hutchinson M.I."/>
            <person name="Powell A.J."/>
            <person name="Barry K."/>
            <person name="Miller A.N."/>
            <person name="Grigoriev I.V."/>
            <person name="Debuchy R."/>
            <person name="Gladieux P."/>
            <person name="Hiltunen Thoren M."/>
            <person name="Johannesson H."/>
        </authorList>
    </citation>
    <scope>NUCLEOTIDE SEQUENCE</scope>
    <source>
        <strain evidence="1">CBS 892.96</strain>
    </source>
</reference>
<accession>A0AAN6W6J2</accession>
<sequence length="54" mass="5996">MANNQVAAVTIKKGKNPKHVILVGGFGRSRYVLTTLKKRFENEVEVLQSRGTNP</sequence>